<feature type="transmembrane region" description="Helical" evidence="1">
    <location>
        <begin position="64"/>
        <end position="84"/>
    </location>
</feature>
<dbReference type="Proteomes" id="UP000548476">
    <property type="component" value="Unassembled WGS sequence"/>
</dbReference>
<evidence type="ECO:0000313" key="2">
    <source>
        <dbReference type="EMBL" id="MBB6034251.1"/>
    </source>
</evidence>
<organism evidence="2 3">
    <name type="scientific">Phytomonospora endophytica</name>
    <dbReference type="NCBI Taxonomy" id="714109"/>
    <lineage>
        <taxon>Bacteria</taxon>
        <taxon>Bacillati</taxon>
        <taxon>Actinomycetota</taxon>
        <taxon>Actinomycetes</taxon>
        <taxon>Micromonosporales</taxon>
        <taxon>Micromonosporaceae</taxon>
        <taxon>Phytomonospora</taxon>
    </lineage>
</organism>
<keyword evidence="1" id="KW-1133">Transmembrane helix</keyword>
<keyword evidence="1" id="KW-0812">Transmembrane</keyword>
<proteinExistence type="predicted"/>
<comment type="caution">
    <text evidence="2">The sequence shown here is derived from an EMBL/GenBank/DDBJ whole genome shotgun (WGS) entry which is preliminary data.</text>
</comment>
<reference evidence="2 3" key="1">
    <citation type="submission" date="2020-08" db="EMBL/GenBank/DDBJ databases">
        <title>Genomic Encyclopedia of Type Strains, Phase IV (KMG-IV): sequencing the most valuable type-strain genomes for metagenomic binning, comparative biology and taxonomic classification.</title>
        <authorList>
            <person name="Goeker M."/>
        </authorList>
    </citation>
    <scope>NUCLEOTIDE SEQUENCE [LARGE SCALE GENOMIC DNA]</scope>
    <source>
        <strain evidence="2 3">YIM 65646</strain>
    </source>
</reference>
<gene>
    <name evidence="2" type="ORF">HNR73_002101</name>
</gene>
<keyword evidence="3" id="KW-1185">Reference proteome</keyword>
<feature type="transmembrane region" description="Helical" evidence="1">
    <location>
        <begin position="26"/>
        <end position="52"/>
    </location>
</feature>
<name>A0A841FAG6_9ACTN</name>
<protein>
    <submittedName>
        <fullName evidence="2">Uncharacterized protein</fullName>
    </submittedName>
</protein>
<dbReference type="RefSeq" id="WP_184787128.1">
    <property type="nucleotide sequence ID" value="NZ_BONT01000045.1"/>
</dbReference>
<dbReference type="AlphaFoldDB" id="A0A841FAG6"/>
<feature type="transmembrane region" description="Helical" evidence="1">
    <location>
        <begin position="130"/>
        <end position="150"/>
    </location>
</feature>
<dbReference type="EMBL" id="JACHGT010000004">
    <property type="protein sequence ID" value="MBB6034251.1"/>
    <property type="molecule type" value="Genomic_DNA"/>
</dbReference>
<accession>A0A841FAG6</accession>
<evidence type="ECO:0000256" key="1">
    <source>
        <dbReference type="SAM" id="Phobius"/>
    </source>
</evidence>
<sequence length="162" mass="17479">MQPPPHAPYYYNPGGFAPRPPRPARLTVAAVVLAADAAVLFGLTLLILVHAATYEFEPLIELPLLVLLPACVWLSFLVPAVGLGKPWARLATSVTVPIQVLFFVMFIAVMAPAVIDPANPESSWTAMREWAFGLCIAGVPLALTAPLVLIGDDVRAYLQRPR</sequence>
<evidence type="ECO:0000313" key="3">
    <source>
        <dbReference type="Proteomes" id="UP000548476"/>
    </source>
</evidence>
<keyword evidence="1" id="KW-0472">Membrane</keyword>
<feature type="transmembrane region" description="Helical" evidence="1">
    <location>
        <begin position="96"/>
        <end position="115"/>
    </location>
</feature>